<dbReference type="GO" id="GO:0097250">
    <property type="term" value="P:mitochondrial respirasome assembly"/>
    <property type="evidence" value="ECO:0007669"/>
    <property type="project" value="TreeGrafter"/>
</dbReference>
<dbReference type="SUPFAM" id="SSF81419">
    <property type="entry name" value="Mitochondrial cytochrome c oxidase subunit VIIa"/>
    <property type="match status" value="1"/>
</dbReference>
<dbReference type="PANTHER" id="PTHR10510:SF11">
    <property type="entry name" value="CYTOCHROME C OXIDASE SUBUNIT 7A, MITOCHONDRIAL"/>
    <property type="match status" value="1"/>
</dbReference>
<evidence type="ECO:0000256" key="1">
    <source>
        <dbReference type="ARBA" id="ARBA00004273"/>
    </source>
</evidence>
<protein>
    <submittedName>
        <fullName evidence="8">Uncharacterized protein</fullName>
    </submittedName>
</protein>
<dbReference type="InterPro" id="IPR036539">
    <property type="entry name" value="Cyt_c_oxidase_su7a_sf"/>
</dbReference>
<evidence type="ECO:0000256" key="6">
    <source>
        <dbReference type="ARBA" id="ARBA00023136"/>
    </source>
</evidence>
<keyword evidence="7" id="KW-1133">Transmembrane helix</keyword>
<keyword evidence="6 7" id="KW-0472">Membrane</keyword>
<dbReference type="EMBL" id="CAIIXF020000008">
    <property type="protein sequence ID" value="CAH1792540.1"/>
    <property type="molecule type" value="Genomic_DNA"/>
</dbReference>
<keyword evidence="5" id="KW-0496">Mitochondrion</keyword>
<comment type="similarity">
    <text evidence="2">Belongs to the cytochrome c oxidase VIIa family.</text>
</comment>
<evidence type="ECO:0000256" key="7">
    <source>
        <dbReference type="SAM" id="Phobius"/>
    </source>
</evidence>
<dbReference type="Proteomes" id="UP000749559">
    <property type="component" value="Unassembled WGS sequence"/>
</dbReference>
<dbReference type="FunFam" id="4.10.91.10:FF:000001">
    <property type="entry name" value="Cytochrome c oxidase subunit 7A1, mitochondrial"/>
    <property type="match status" value="1"/>
</dbReference>
<evidence type="ECO:0000313" key="8">
    <source>
        <dbReference type="EMBL" id="CAH1792540.1"/>
    </source>
</evidence>
<keyword evidence="9" id="KW-1185">Reference proteome</keyword>
<keyword evidence="4" id="KW-0809">Transit peptide</keyword>
<feature type="transmembrane region" description="Helical" evidence="7">
    <location>
        <begin position="86"/>
        <end position="107"/>
    </location>
</feature>
<dbReference type="Gene3D" id="4.10.91.10">
    <property type="entry name" value="Cytochrome c oxidase, subunit VIIa"/>
    <property type="match status" value="1"/>
</dbReference>
<dbReference type="GO" id="GO:0002082">
    <property type="term" value="P:regulation of oxidative phosphorylation"/>
    <property type="evidence" value="ECO:0007669"/>
    <property type="project" value="TreeGrafter"/>
</dbReference>
<proteinExistence type="inferred from homology"/>
<dbReference type="InterPro" id="IPR039297">
    <property type="entry name" value="COX7a"/>
</dbReference>
<dbReference type="PANTHER" id="PTHR10510">
    <property type="entry name" value="CYTOCHROME C OXIDASE POLYPEPTIDE 7A"/>
    <property type="match status" value="1"/>
</dbReference>
<accession>A0A8S4PF43</accession>
<keyword evidence="3" id="KW-0999">Mitochondrion inner membrane</keyword>
<dbReference type="Pfam" id="PF02238">
    <property type="entry name" value="COX7a"/>
    <property type="match status" value="1"/>
</dbReference>
<evidence type="ECO:0000313" key="9">
    <source>
        <dbReference type="Proteomes" id="UP000749559"/>
    </source>
</evidence>
<feature type="transmembrane region" description="Helical" evidence="7">
    <location>
        <begin position="15"/>
        <end position="33"/>
    </location>
</feature>
<dbReference type="GO" id="GO:0005743">
    <property type="term" value="C:mitochondrial inner membrane"/>
    <property type="evidence" value="ECO:0007669"/>
    <property type="project" value="UniProtKB-SubCell"/>
</dbReference>
<evidence type="ECO:0000256" key="3">
    <source>
        <dbReference type="ARBA" id="ARBA00022792"/>
    </source>
</evidence>
<comment type="caution">
    <text evidence="8">The sequence shown here is derived from an EMBL/GenBank/DDBJ whole genome shotgun (WGS) entry which is preliminary data.</text>
</comment>
<evidence type="ECO:0000256" key="4">
    <source>
        <dbReference type="ARBA" id="ARBA00022946"/>
    </source>
</evidence>
<dbReference type="InterPro" id="IPR003177">
    <property type="entry name" value="Cytc_oxidase_su7a_met"/>
</dbReference>
<evidence type="ECO:0000256" key="2">
    <source>
        <dbReference type="ARBA" id="ARBA00009331"/>
    </source>
</evidence>
<dbReference type="GO" id="GO:0006123">
    <property type="term" value="P:mitochondrial electron transport, cytochrome c to oxygen"/>
    <property type="evidence" value="ECO:0007669"/>
    <property type="project" value="InterPro"/>
</dbReference>
<gene>
    <name evidence="8" type="ORF">OFUS_LOCUS17496</name>
</gene>
<dbReference type="AlphaFoldDB" id="A0A8S4PF43"/>
<reference evidence="8" key="1">
    <citation type="submission" date="2022-03" db="EMBL/GenBank/DDBJ databases">
        <authorList>
            <person name="Martin C."/>
        </authorList>
    </citation>
    <scope>NUCLEOTIDE SEQUENCE</scope>
</reference>
<dbReference type="OrthoDB" id="5966508at2759"/>
<feature type="non-terminal residue" evidence="8">
    <location>
        <position position="116"/>
    </location>
</feature>
<evidence type="ECO:0000256" key="5">
    <source>
        <dbReference type="ARBA" id="ARBA00023128"/>
    </source>
</evidence>
<organism evidence="8 9">
    <name type="scientific">Owenia fusiformis</name>
    <name type="common">Polychaete worm</name>
    <dbReference type="NCBI Taxonomy" id="6347"/>
    <lineage>
        <taxon>Eukaryota</taxon>
        <taxon>Metazoa</taxon>
        <taxon>Spiralia</taxon>
        <taxon>Lophotrochozoa</taxon>
        <taxon>Annelida</taxon>
        <taxon>Polychaeta</taxon>
        <taxon>Sedentaria</taxon>
        <taxon>Canalipalpata</taxon>
        <taxon>Sabellida</taxon>
        <taxon>Oweniida</taxon>
        <taxon>Oweniidae</taxon>
        <taxon>Owenia</taxon>
    </lineage>
</organism>
<comment type="subcellular location">
    <subcellularLocation>
        <location evidence="1">Mitochondrion inner membrane</location>
    </subcellularLocation>
</comment>
<sequence>LFRTLRHLGLKKIKYLNYFVFSIFLNIDTMKSIRALTTLSRRAMSTQPLGQIPNNAKYKKLQELQKHFCRDDGKLVWQKMGTRDTMLFQGTMALTIFGVGLSLYKIFIMSFPQKSD</sequence>
<dbReference type="GO" id="GO:0045277">
    <property type="term" value="C:respiratory chain complex IV"/>
    <property type="evidence" value="ECO:0007669"/>
    <property type="project" value="InterPro"/>
</dbReference>
<name>A0A8S4PF43_OWEFU</name>
<keyword evidence="7" id="KW-0812">Transmembrane</keyword>